<organism evidence="2 3">
    <name type="scientific">Paraburkholderia megapolitana</name>
    <dbReference type="NCBI Taxonomy" id="420953"/>
    <lineage>
        <taxon>Bacteria</taxon>
        <taxon>Pseudomonadati</taxon>
        <taxon>Pseudomonadota</taxon>
        <taxon>Betaproteobacteria</taxon>
        <taxon>Burkholderiales</taxon>
        <taxon>Burkholderiaceae</taxon>
        <taxon>Paraburkholderia</taxon>
    </lineage>
</organism>
<protein>
    <recommendedName>
        <fullName evidence="4">tRNA_anti-like</fullName>
    </recommendedName>
</protein>
<evidence type="ECO:0008006" key="4">
    <source>
        <dbReference type="Google" id="ProtNLM"/>
    </source>
</evidence>
<dbReference type="RefSeq" id="WP_143098172.1">
    <property type="nucleotide sequence ID" value="NZ_CP041745.1"/>
</dbReference>
<reference evidence="2 3" key="1">
    <citation type="submission" date="2016-10" db="EMBL/GenBank/DDBJ databases">
        <authorList>
            <person name="de Groot N.N."/>
        </authorList>
    </citation>
    <scope>NUCLEOTIDE SEQUENCE [LARGE SCALE GENOMIC DNA]</scope>
    <source>
        <strain evidence="2 3">LMG 23650</strain>
    </source>
</reference>
<keyword evidence="3" id="KW-1185">Reference proteome</keyword>
<gene>
    <name evidence="2" type="ORF">SAMN05192543_11246</name>
</gene>
<evidence type="ECO:0000256" key="1">
    <source>
        <dbReference type="SAM" id="SignalP"/>
    </source>
</evidence>
<dbReference type="AlphaFoldDB" id="A0A1I3UUH1"/>
<keyword evidence="1" id="KW-0732">Signal</keyword>
<evidence type="ECO:0000313" key="2">
    <source>
        <dbReference type="EMBL" id="SFJ85477.1"/>
    </source>
</evidence>
<proteinExistence type="predicted"/>
<dbReference type="EMBL" id="FOQU01000012">
    <property type="protein sequence ID" value="SFJ85477.1"/>
    <property type="molecule type" value="Genomic_DNA"/>
</dbReference>
<feature type="chain" id="PRO_5011561082" description="tRNA_anti-like" evidence="1">
    <location>
        <begin position="23"/>
        <end position="186"/>
    </location>
</feature>
<sequence>MKTSAKLLLLGFVFLLGCSQHDNDTTTSETTNKSTEVAVSQALQATFEQTRLSLTSSYTSAQHQSEKTVIYKQADEKTKKFWKDHGIEINEWAGRITEINTTDDYPNADIVITSDSGTKYSENNITSSTALSKELSHLSVGSKVRFSGKFAANMGTDDPSEISLTERDSMTSPSYLVEISDLKVSE</sequence>
<feature type="signal peptide" evidence="1">
    <location>
        <begin position="1"/>
        <end position="22"/>
    </location>
</feature>
<dbReference type="PROSITE" id="PS51257">
    <property type="entry name" value="PROKAR_LIPOPROTEIN"/>
    <property type="match status" value="1"/>
</dbReference>
<dbReference type="Proteomes" id="UP000199548">
    <property type="component" value="Unassembled WGS sequence"/>
</dbReference>
<name>A0A1I3UUH1_9BURK</name>
<accession>A0A1I3UUH1</accession>
<evidence type="ECO:0000313" key="3">
    <source>
        <dbReference type="Proteomes" id="UP000199548"/>
    </source>
</evidence>